<comment type="caution">
    <text evidence="8">The sequence shown here is derived from an EMBL/GenBank/DDBJ whole genome shotgun (WGS) entry which is preliminary data.</text>
</comment>
<evidence type="ECO:0000256" key="6">
    <source>
        <dbReference type="SAM" id="Phobius"/>
    </source>
</evidence>
<keyword evidence="3 6" id="KW-1133">Transmembrane helix</keyword>
<dbReference type="EMBL" id="JAVIZX010000001">
    <property type="protein sequence ID" value="MDR6214592.1"/>
    <property type="molecule type" value="Genomic_DNA"/>
</dbReference>
<keyword evidence="4 6" id="KW-0472">Membrane</keyword>
<evidence type="ECO:0000256" key="1">
    <source>
        <dbReference type="ARBA" id="ARBA00004167"/>
    </source>
</evidence>
<evidence type="ECO:0000256" key="2">
    <source>
        <dbReference type="ARBA" id="ARBA00022692"/>
    </source>
</evidence>
<dbReference type="Proteomes" id="UP001267710">
    <property type="component" value="Unassembled WGS sequence"/>
</dbReference>
<dbReference type="CDD" id="cd16424">
    <property type="entry name" value="VirB8"/>
    <property type="match status" value="1"/>
</dbReference>
<feature type="domain" description="Bacterial virulence protein VirB8" evidence="7">
    <location>
        <begin position="20"/>
        <end position="237"/>
    </location>
</feature>
<comment type="subcellular location">
    <subcellularLocation>
        <location evidence="1">Membrane</location>
        <topology evidence="1">Single-pass membrane protein</topology>
    </subcellularLocation>
</comment>
<dbReference type="Gene3D" id="3.10.450.230">
    <property type="entry name" value="VirB8 protein"/>
    <property type="match status" value="1"/>
</dbReference>
<dbReference type="Pfam" id="PF04335">
    <property type="entry name" value="VirB8"/>
    <property type="match status" value="1"/>
</dbReference>
<keyword evidence="2 6" id="KW-0812">Transmembrane</keyword>
<sequence length="324" mass="34936">MFKKNSSTPKIDEAVTQSVNFELTVADLVRRSERRAWWVAGSAVVMSLVLLSGYFYMLPLKEKVPYLVIADAYTGTSTAARLTDDASLQRITTSEAINRSNVAHFVMAREAYDLALTNLRDWTTVLTMSAPQVAGGYTHLYSAQNPANPYKLYGKDRAIRVRILSITLIGGGGSETPKGATVRFQRSLYEKQSGATQPLDSKIATLVFTYKANLKMDEKQRIENPLGFQVTDYRVDNDYASAPPEEISTNARPAESGPAMSGTEVPQGTNAPANATGMATAGQPVQTEMPPTPPPPPLNLGVPSANAPAAPAAPRGVNQGTRNQ</sequence>
<feature type="compositionally biased region" description="Low complexity" evidence="5">
    <location>
        <begin position="303"/>
        <end position="314"/>
    </location>
</feature>
<feature type="transmembrane region" description="Helical" evidence="6">
    <location>
        <begin position="36"/>
        <end position="57"/>
    </location>
</feature>
<feature type="compositionally biased region" description="Polar residues" evidence="5">
    <location>
        <begin position="264"/>
        <end position="273"/>
    </location>
</feature>
<evidence type="ECO:0000313" key="8">
    <source>
        <dbReference type="EMBL" id="MDR6214592.1"/>
    </source>
</evidence>
<evidence type="ECO:0000256" key="4">
    <source>
        <dbReference type="ARBA" id="ARBA00023136"/>
    </source>
</evidence>
<dbReference type="InterPro" id="IPR007430">
    <property type="entry name" value="VirB8"/>
</dbReference>
<reference evidence="8 9" key="1">
    <citation type="submission" date="2023-08" db="EMBL/GenBank/DDBJ databases">
        <title>Functional and genomic diversity of the sorghum phyllosphere microbiome.</title>
        <authorList>
            <person name="Shade A."/>
        </authorList>
    </citation>
    <scope>NUCLEOTIDE SEQUENCE [LARGE SCALE GENOMIC DNA]</scope>
    <source>
        <strain evidence="8 9">SORGH_AS_0335</strain>
    </source>
</reference>
<proteinExistence type="predicted"/>
<dbReference type="SUPFAM" id="SSF54427">
    <property type="entry name" value="NTF2-like"/>
    <property type="match status" value="1"/>
</dbReference>
<evidence type="ECO:0000313" key="9">
    <source>
        <dbReference type="Proteomes" id="UP001267710"/>
    </source>
</evidence>
<organism evidence="8 9">
    <name type="scientific">Paracidovorax wautersii</name>
    <dbReference type="NCBI Taxonomy" id="1177982"/>
    <lineage>
        <taxon>Bacteria</taxon>
        <taxon>Pseudomonadati</taxon>
        <taxon>Pseudomonadota</taxon>
        <taxon>Betaproteobacteria</taxon>
        <taxon>Burkholderiales</taxon>
        <taxon>Comamonadaceae</taxon>
        <taxon>Paracidovorax</taxon>
    </lineage>
</organism>
<feature type="region of interest" description="Disordered" evidence="5">
    <location>
        <begin position="239"/>
        <end position="324"/>
    </location>
</feature>
<evidence type="ECO:0000256" key="3">
    <source>
        <dbReference type="ARBA" id="ARBA00022989"/>
    </source>
</evidence>
<gene>
    <name evidence="8" type="ORF">QE399_002281</name>
</gene>
<evidence type="ECO:0000256" key="5">
    <source>
        <dbReference type="SAM" id="MobiDB-lite"/>
    </source>
</evidence>
<accession>A0ABU1ICS3</accession>
<protein>
    <submittedName>
        <fullName evidence="8">Type IV secretion system protein VirB8</fullName>
    </submittedName>
</protein>
<keyword evidence="9" id="KW-1185">Reference proteome</keyword>
<dbReference type="InterPro" id="IPR032710">
    <property type="entry name" value="NTF2-like_dom_sf"/>
</dbReference>
<name>A0ABU1ICS3_9BURK</name>
<evidence type="ECO:0000259" key="7">
    <source>
        <dbReference type="Pfam" id="PF04335"/>
    </source>
</evidence>
<dbReference type="RefSeq" id="WP_309828857.1">
    <property type="nucleotide sequence ID" value="NZ_JAVIZX010000001.1"/>
</dbReference>